<feature type="compositionally biased region" description="Basic and acidic residues" evidence="1">
    <location>
        <begin position="210"/>
        <end position="238"/>
    </location>
</feature>
<accession>W9QBP2</accession>
<feature type="compositionally biased region" description="Basic and acidic residues" evidence="1">
    <location>
        <begin position="255"/>
        <end position="280"/>
    </location>
</feature>
<feature type="region of interest" description="Disordered" evidence="1">
    <location>
        <begin position="332"/>
        <end position="374"/>
    </location>
</feature>
<feature type="compositionally biased region" description="Basic and acidic residues" evidence="1">
    <location>
        <begin position="93"/>
        <end position="105"/>
    </location>
</feature>
<keyword evidence="3" id="KW-1185">Reference proteome</keyword>
<dbReference type="EMBL" id="KE343313">
    <property type="protein sequence ID" value="EXB23125.1"/>
    <property type="molecule type" value="Genomic_DNA"/>
</dbReference>
<name>W9QBP2_9ROSA</name>
<evidence type="ECO:0000256" key="1">
    <source>
        <dbReference type="SAM" id="MobiDB-lite"/>
    </source>
</evidence>
<proteinExistence type="predicted"/>
<feature type="compositionally biased region" description="Basic and acidic residues" evidence="1">
    <location>
        <begin position="295"/>
        <end position="314"/>
    </location>
</feature>
<gene>
    <name evidence="2" type="ORF">L484_016139</name>
</gene>
<dbReference type="eggNOG" id="KOG2202">
    <property type="taxonomic scope" value="Eukaryota"/>
</dbReference>
<feature type="region of interest" description="Disordered" evidence="1">
    <location>
        <begin position="119"/>
        <end position="314"/>
    </location>
</feature>
<feature type="compositionally biased region" description="Basic and acidic residues" evidence="1">
    <location>
        <begin position="337"/>
        <end position="370"/>
    </location>
</feature>
<feature type="compositionally biased region" description="Basic and acidic residues" evidence="1">
    <location>
        <begin position="161"/>
        <end position="177"/>
    </location>
</feature>
<dbReference type="STRING" id="981085.W9QBP2"/>
<feature type="region of interest" description="Disordered" evidence="1">
    <location>
        <begin position="51"/>
        <end position="105"/>
    </location>
</feature>
<reference evidence="3" key="1">
    <citation type="submission" date="2013-01" db="EMBL/GenBank/DDBJ databases">
        <title>Draft Genome Sequence of a Mulberry Tree, Morus notabilis C.K. Schneid.</title>
        <authorList>
            <person name="He N."/>
            <person name="Zhao S."/>
        </authorList>
    </citation>
    <scope>NUCLEOTIDE SEQUENCE</scope>
</reference>
<evidence type="ECO:0000313" key="2">
    <source>
        <dbReference type="EMBL" id="EXB23125.1"/>
    </source>
</evidence>
<dbReference type="Proteomes" id="UP000030645">
    <property type="component" value="Unassembled WGS sequence"/>
</dbReference>
<feature type="compositionally biased region" description="Basic residues" evidence="1">
    <location>
        <begin position="131"/>
        <end position="141"/>
    </location>
</feature>
<protein>
    <submittedName>
        <fullName evidence="2">Uncharacterized protein</fullName>
    </submittedName>
</protein>
<sequence>MACNFIHCFRNPGGDYEWADSDKPPPRYWFRKMAFLFGYCDESACERHRVPENLDQPNRSRKISTADADRHRSRRSGSRETGHLQHSGSGRRRNPDDYVQRKADQLRCTTSGIEEIGSFNEDVREESMRSKLSHHRKRKHHTDTEDSYDDGGQISGDEYYDYTRKRSRKNSDNKNTPESDFDGDWFAREREKERHRGGTRKSSKYHRKTEKLDDYGDHESRDHEVNEDMRNKGRDSEAYHGSSSRRSHKKAGYPGDHRDSKNRSHDADREMLDKDSDGNRHCSRGKSSGLHRKVEKFWDDHDRNGNRDEWLDIDEARNGSCIRGHLDEALAFSDDGEPAKRLKDGRGHSSRDISKADSCDENLRSDRSRDSSCSSQCEERFDSRYNFDVQIEKRDRWDPEQHSYERRHKSSGKDSNSEYDSVILFQ</sequence>
<dbReference type="AlphaFoldDB" id="W9QBP2"/>
<evidence type="ECO:0000313" key="3">
    <source>
        <dbReference type="Proteomes" id="UP000030645"/>
    </source>
</evidence>
<feature type="compositionally biased region" description="Basic residues" evidence="1">
    <location>
        <begin position="281"/>
        <end position="294"/>
    </location>
</feature>
<feature type="region of interest" description="Disordered" evidence="1">
    <location>
        <begin position="396"/>
        <end position="426"/>
    </location>
</feature>
<feature type="compositionally biased region" description="Basic residues" evidence="1">
    <location>
        <begin position="197"/>
        <end position="209"/>
    </location>
</feature>
<organism evidence="2 3">
    <name type="scientific">Morus notabilis</name>
    <dbReference type="NCBI Taxonomy" id="981085"/>
    <lineage>
        <taxon>Eukaryota</taxon>
        <taxon>Viridiplantae</taxon>
        <taxon>Streptophyta</taxon>
        <taxon>Embryophyta</taxon>
        <taxon>Tracheophyta</taxon>
        <taxon>Spermatophyta</taxon>
        <taxon>Magnoliopsida</taxon>
        <taxon>eudicotyledons</taxon>
        <taxon>Gunneridae</taxon>
        <taxon>Pentapetalae</taxon>
        <taxon>rosids</taxon>
        <taxon>fabids</taxon>
        <taxon>Rosales</taxon>
        <taxon>Moraceae</taxon>
        <taxon>Moreae</taxon>
        <taxon>Morus</taxon>
    </lineage>
</organism>
<feature type="compositionally biased region" description="Basic and acidic residues" evidence="1">
    <location>
        <begin position="185"/>
        <end position="196"/>
    </location>
</feature>